<evidence type="ECO:0000256" key="11">
    <source>
        <dbReference type="ARBA" id="ARBA00023118"/>
    </source>
</evidence>
<keyword evidence="5 13" id="KW-0540">Nuclease</keyword>
<evidence type="ECO:0000256" key="6">
    <source>
        <dbReference type="ARBA" id="ARBA00022723"/>
    </source>
</evidence>
<dbReference type="InterPro" id="IPR011604">
    <property type="entry name" value="PDDEXK-like_dom_sf"/>
</dbReference>
<proteinExistence type="inferred from homology"/>
<name>A0ABY2WXF1_9RHOB</name>
<dbReference type="EMBL" id="VCPD01000003">
    <property type="protein sequence ID" value="TMV07541.1"/>
    <property type="molecule type" value="Genomic_DNA"/>
</dbReference>
<sequence>MPSTLTKAPCPKASRSLNHSEEIPLSALQHWIFCSRQYALIHIERLWAENRFTAEGRVLHDRVDGGGVESRSGVRILRAVHVHSDRHRLHGVADVVELRGGIPYPVEYKRGRPKAHRADEVQLCAQVLCLEEMFGCTIPEGALFYGKTRRRQTVALDDTLRKLTLDTAAGIRACLDSGRLPQPTYDPARCDCCSLIAPCQPRLPGASQDVKNWLARAVANPGAPE</sequence>
<keyword evidence="9 13" id="KW-0408">Iron</keyword>
<dbReference type="NCBIfam" id="TIGR00372">
    <property type="entry name" value="cas4"/>
    <property type="match status" value="1"/>
</dbReference>
<protein>
    <recommendedName>
        <fullName evidence="4 13">CRISPR-associated exonuclease Cas4</fullName>
        <ecNumber evidence="3 13">3.1.12.1</ecNumber>
    </recommendedName>
</protein>
<evidence type="ECO:0000256" key="8">
    <source>
        <dbReference type="ARBA" id="ARBA00022839"/>
    </source>
</evidence>
<dbReference type="InterPro" id="IPR051827">
    <property type="entry name" value="Cas4_exonuclease"/>
</dbReference>
<keyword evidence="8 13" id="KW-0269">Exonuclease</keyword>
<evidence type="ECO:0000256" key="12">
    <source>
        <dbReference type="ARBA" id="ARBA00023211"/>
    </source>
</evidence>
<comment type="cofactor">
    <cofactor evidence="13">
        <name>Mg(2+)</name>
        <dbReference type="ChEBI" id="CHEBI:18420"/>
    </cofactor>
    <cofactor evidence="13">
        <name>Mn(2+)</name>
        <dbReference type="ChEBI" id="CHEBI:29035"/>
    </cofactor>
    <text evidence="13">Mg(2+) or Mn(2+) required for ssDNA cleavage activity.</text>
</comment>
<feature type="domain" description="DUF83" evidence="14">
    <location>
        <begin position="26"/>
        <end position="200"/>
    </location>
</feature>
<dbReference type="InterPro" id="IPR022765">
    <property type="entry name" value="Dna2/Cas4_DUF83"/>
</dbReference>
<reference evidence="15 16" key="1">
    <citation type="submission" date="2019-05" db="EMBL/GenBank/DDBJ databases">
        <title>Ruegeria sp. nov., isolated from tidal flat.</title>
        <authorList>
            <person name="Kim W."/>
        </authorList>
    </citation>
    <scope>NUCLEOTIDE SEQUENCE [LARGE SCALE GENOMIC DNA]</scope>
    <source>
        <strain evidence="15 16">CAU 1488</strain>
    </source>
</reference>
<comment type="caution">
    <text evidence="15">The sequence shown here is derived from an EMBL/GenBank/DDBJ whole genome shotgun (WGS) entry which is preliminary data.</text>
</comment>
<dbReference type="CDD" id="cd09637">
    <property type="entry name" value="Cas4_I-A_I-B_I-C_I-D_II-B"/>
    <property type="match status" value="1"/>
</dbReference>
<dbReference type="Gene3D" id="3.90.320.10">
    <property type="match status" value="1"/>
</dbReference>
<keyword evidence="12 13" id="KW-0464">Manganese</keyword>
<dbReference type="PANTHER" id="PTHR36531">
    <property type="entry name" value="CRISPR-ASSOCIATED EXONUCLEASE CAS4"/>
    <property type="match status" value="1"/>
</dbReference>
<keyword evidence="6 13" id="KW-0479">Metal-binding</keyword>
<evidence type="ECO:0000256" key="9">
    <source>
        <dbReference type="ARBA" id="ARBA00023004"/>
    </source>
</evidence>
<evidence type="ECO:0000256" key="1">
    <source>
        <dbReference type="ARBA" id="ARBA00001966"/>
    </source>
</evidence>
<keyword evidence="7 13" id="KW-0378">Hydrolase</keyword>
<comment type="cofactor">
    <cofactor evidence="13">
        <name>iron-sulfur cluster</name>
        <dbReference type="ChEBI" id="CHEBI:30408"/>
    </cofactor>
</comment>
<comment type="similarity">
    <text evidence="2 13">Belongs to the CRISPR-associated exonuclease Cas4 family.</text>
</comment>
<keyword evidence="10 13" id="KW-0411">Iron-sulfur</keyword>
<organism evidence="15 16">
    <name type="scientific">Ruegeria sediminis</name>
    <dbReference type="NCBI Taxonomy" id="2583820"/>
    <lineage>
        <taxon>Bacteria</taxon>
        <taxon>Pseudomonadati</taxon>
        <taxon>Pseudomonadota</taxon>
        <taxon>Alphaproteobacteria</taxon>
        <taxon>Rhodobacterales</taxon>
        <taxon>Roseobacteraceae</taxon>
        <taxon>Ruegeria</taxon>
    </lineage>
</organism>
<evidence type="ECO:0000313" key="15">
    <source>
        <dbReference type="EMBL" id="TMV07541.1"/>
    </source>
</evidence>
<evidence type="ECO:0000256" key="2">
    <source>
        <dbReference type="ARBA" id="ARBA00009189"/>
    </source>
</evidence>
<evidence type="ECO:0000256" key="13">
    <source>
        <dbReference type="RuleBase" id="RU365022"/>
    </source>
</evidence>
<evidence type="ECO:0000313" key="16">
    <source>
        <dbReference type="Proteomes" id="UP001193035"/>
    </source>
</evidence>
<dbReference type="InterPro" id="IPR013343">
    <property type="entry name" value="CRISPR-assoc_prot_Cas4"/>
</dbReference>
<evidence type="ECO:0000256" key="3">
    <source>
        <dbReference type="ARBA" id="ARBA00012768"/>
    </source>
</evidence>
<dbReference type="EC" id="3.1.12.1" evidence="3 13"/>
<evidence type="ECO:0000259" key="14">
    <source>
        <dbReference type="Pfam" id="PF01930"/>
    </source>
</evidence>
<evidence type="ECO:0000256" key="10">
    <source>
        <dbReference type="ARBA" id="ARBA00023014"/>
    </source>
</evidence>
<keyword evidence="16" id="KW-1185">Reference proteome</keyword>
<evidence type="ECO:0000256" key="5">
    <source>
        <dbReference type="ARBA" id="ARBA00022722"/>
    </source>
</evidence>
<dbReference type="Pfam" id="PF01930">
    <property type="entry name" value="Cas_Cas4"/>
    <property type="match status" value="1"/>
</dbReference>
<accession>A0ABY2WXF1</accession>
<evidence type="ECO:0000256" key="4">
    <source>
        <dbReference type="ARBA" id="ARBA00020049"/>
    </source>
</evidence>
<comment type="cofactor">
    <cofactor evidence="1">
        <name>[4Fe-4S] cluster</name>
        <dbReference type="ChEBI" id="CHEBI:49883"/>
    </cofactor>
</comment>
<comment type="function">
    <text evidence="13">CRISPR (clustered regularly interspaced short palindromic repeat) is an adaptive immune system that provides protection against mobile genetic elements (viruses, transposable elements and conjugative plasmids). CRISPR clusters contain sequences complementary to antecedent mobile elements and target invading nucleic acids. CRISPR clusters are transcribed and processed into CRISPR RNA (crRNA).</text>
</comment>
<gene>
    <name evidence="15" type="primary">cas4</name>
    <name evidence="15" type="ORF">FGK63_08700</name>
</gene>
<dbReference type="Proteomes" id="UP001193035">
    <property type="component" value="Unassembled WGS sequence"/>
</dbReference>
<keyword evidence="11 13" id="KW-0051">Antiviral defense</keyword>
<evidence type="ECO:0000256" key="7">
    <source>
        <dbReference type="ARBA" id="ARBA00022801"/>
    </source>
</evidence>
<dbReference type="PANTHER" id="PTHR36531:SF6">
    <property type="entry name" value="DNA REPLICATION ATP-DEPENDENT HELICASE_NUCLEASE DNA2"/>
    <property type="match status" value="1"/>
</dbReference>